<evidence type="ECO:0000313" key="2">
    <source>
        <dbReference type="EMBL" id="KAK0703364.1"/>
    </source>
</evidence>
<dbReference type="GeneID" id="85326305"/>
<protein>
    <submittedName>
        <fullName evidence="2">Uncharacterized protein</fullName>
    </submittedName>
</protein>
<keyword evidence="3" id="KW-1185">Reference proteome</keyword>
<sequence>MGIQPLNLVQVTRRHMGRYVTQGPAPRTPTRAMLPNMSRSVRRSASLAETQPARSP</sequence>
<proteinExistence type="predicted"/>
<comment type="caution">
    <text evidence="2">The sequence shown here is derived from an EMBL/GenBank/DDBJ whole genome shotgun (WGS) entry which is preliminary data.</text>
</comment>
<organism evidence="2 3">
    <name type="scientific">Lasiosphaeria miniovina</name>
    <dbReference type="NCBI Taxonomy" id="1954250"/>
    <lineage>
        <taxon>Eukaryota</taxon>
        <taxon>Fungi</taxon>
        <taxon>Dikarya</taxon>
        <taxon>Ascomycota</taxon>
        <taxon>Pezizomycotina</taxon>
        <taxon>Sordariomycetes</taxon>
        <taxon>Sordariomycetidae</taxon>
        <taxon>Sordariales</taxon>
        <taxon>Lasiosphaeriaceae</taxon>
        <taxon>Lasiosphaeria</taxon>
    </lineage>
</organism>
<evidence type="ECO:0000256" key="1">
    <source>
        <dbReference type="SAM" id="MobiDB-lite"/>
    </source>
</evidence>
<dbReference type="EMBL" id="JAUIRO010000008">
    <property type="protein sequence ID" value="KAK0703364.1"/>
    <property type="molecule type" value="Genomic_DNA"/>
</dbReference>
<evidence type="ECO:0000313" key="3">
    <source>
        <dbReference type="Proteomes" id="UP001172101"/>
    </source>
</evidence>
<feature type="compositionally biased region" description="Polar residues" evidence="1">
    <location>
        <begin position="47"/>
        <end position="56"/>
    </location>
</feature>
<dbReference type="AlphaFoldDB" id="A0AA39ZTF2"/>
<reference evidence="2" key="1">
    <citation type="submission" date="2023-06" db="EMBL/GenBank/DDBJ databases">
        <title>Genome-scale phylogeny and comparative genomics of the fungal order Sordariales.</title>
        <authorList>
            <consortium name="Lawrence Berkeley National Laboratory"/>
            <person name="Hensen N."/>
            <person name="Bonometti L."/>
            <person name="Westerberg I."/>
            <person name="Brannstrom I.O."/>
            <person name="Guillou S."/>
            <person name="Cros-Aarteil S."/>
            <person name="Calhoun S."/>
            <person name="Haridas S."/>
            <person name="Kuo A."/>
            <person name="Mondo S."/>
            <person name="Pangilinan J."/>
            <person name="Riley R."/>
            <person name="LaButti K."/>
            <person name="Andreopoulos B."/>
            <person name="Lipzen A."/>
            <person name="Chen C."/>
            <person name="Yanf M."/>
            <person name="Daum C."/>
            <person name="Ng V."/>
            <person name="Clum A."/>
            <person name="Steindorff A."/>
            <person name="Ohm R."/>
            <person name="Martin F."/>
            <person name="Silar P."/>
            <person name="Natvig D."/>
            <person name="Lalanne C."/>
            <person name="Gautier V."/>
            <person name="Ament-velasquez S.L."/>
            <person name="Kruys A."/>
            <person name="Hutchinson M.I."/>
            <person name="Powell A.J."/>
            <person name="Barry K."/>
            <person name="Miller A.N."/>
            <person name="Grigoriev I.V."/>
            <person name="Debuchy R."/>
            <person name="Gladieux P."/>
            <person name="Thoren M.H."/>
            <person name="Johannesson H."/>
        </authorList>
    </citation>
    <scope>NUCLEOTIDE SEQUENCE</scope>
    <source>
        <strain evidence="2">SMH2392-1A</strain>
    </source>
</reference>
<dbReference type="RefSeq" id="XP_060290223.1">
    <property type="nucleotide sequence ID" value="XM_060443035.1"/>
</dbReference>
<name>A0AA39ZTF2_9PEZI</name>
<gene>
    <name evidence="2" type="ORF">B0T26DRAFT_731082</name>
</gene>
<feature type="region of interest" description="Disordered" evidence="1">
    <location>
        <begin position="20"/>
        <end position="56"/>
    </location>
</feature>
<accession>A0AA39ZTF2</accession>
<dbReference type="Proteomes" id="UP001172101">
    <property type="component" value="Unassembled WGS sequence"/>
</dbReference>